<evidence type="ECO:0000259" key="2">
    <source>
        <dbReference type="PROSITE" id="PS51704"/>
    </source>
</evidence>
<accession>A0A412ZGN7</accession>
<dbReference type="EMBL" id="QRZM01000001">
    <property type="protein sequence ID" value="RGV79313.1"/>
    <property type="molecule type" value="Genomic_DNA"/>
</dbReference>
<dbReference type="GO" id="GO:0008081">
    <property type="term" value="F:phosphoric diester hydrolase activity"/>
    <property type="evidence" value="ECO:0007669"/>
    <property type="project" value="InterPro"/>
</dbReference>
<protein>
    <recommendedName>
        <fullName evidence="2">GP-PDE domain-containing protein</fullName>
    </recommendedName>
</protein>
<dbReference type="Pfam" id="PF03009">
    <property type="entry name" value="GDPD"/>
    <property type="match status" value="1"/>
</dbReference>
<organism evidence="3 4">
    <name type="scientific">Enterocloster bolteae</name>
    <dbReference type="NCBI Taxonomy" id="208479"/>
    <lineage>
        <taxon>Bacteria</taxon>
        <taxon>Bacillati</taxon>
        <taxon>Bacillota</taxon>
        <taxon>Clostridia</taxon>
        <taxon>Lachnospirales</taxon>
        <taxon>Lachnospiraceae</taxon>
        <taxon>Enterocloster</taxon>
    </lineage>
</organism>
<proteinExistence type="predicted"/>
<evidence type="ECO:0000313" key="4">
    <source>
        <dbReference type="Proteomes" id="UP000284543"/>
    </source>
</evidence>
<reference evidence="3 4" key="1">
    <citation type="submission" date="2018-08" db="EMBL/GenBank/DDBJ databases">
        <title>A genome reference for cultivated species of the human gut microbiota.</title>
        <authorList>
            <person name="Zou Y."/>
            <person name="Xue W."/>
            <person name="Luo G."/>
        </authorList>
    </citation>
    <scope>NUCLEOTIDE SEQUENCE [LARGE SCALE GENOMIC DNA]</scope>
    <source>
        <strain evidence="3 4">AF14-18</strain>
    </source>
</reference>
<dbReference type="PROSITE" id="PS51704">
    <property type="entry name" value="GP_PDE"/>
    <property type="match status" value="1"/>
</dbReference>
<dbReference type="InterPro" id="IPR017946">
    <property type="entry name" value="PLC-like_Pdiesterase_TIM-brl"/>
</dbReference>
<dbReference type="Proteomes" id="UP000284543">
    <property type="component" value="Unassembled WGS sequence"/>
</dbReference>
<feature type="compositionally biased region" description="Low complexity" evidence="1">
    <location>
        <begin position="113"/>
        <end position="147"/>
    </location>
</feature>
<dbReference type="RefSeq" id="WP_118017843.1">
    <property type="nucleotide sequence ID" value="NZ_CAUHGS010000001.1"/>
</dbReference>
<feature type="region of interest" description="Disordered" evidence="1">
    <location>
        <begin position="106"/>
        <end position="148"/>
    </location>
</feature>
<gene>
    <name evidence="3" type="ORF">DWW02_04545</name>
</gene>
<dbReference type="PANTHER" id="PTHR46211">
    <property type="entry name" value="GLYCEROPHOSPHORYL DIESTER PHOSPHODIESTERASE"/>
    <property type="match status" value="1"/>
</dbReference>
<evidence type="ECO:0000256" key="1">
    <source>
        <dbReference type="SAM" id="MobiDB-lite"/>
    </source>
</evidence>
<evidence type="ECO:0000313" key="3">
    <source>
        <dbReference type="EMBL" id="RGV79313.1"/>
    </source>
</evidence>
<feature type="domain" description="GP-PDE" evidence="2">
    <location>
        <begin position="1"/>
        <end position="229"/>
    </location>
</feature>
<name>A0A412ZGN7_9FIRM</name>
<comment type="caution">
    <text evidence="3">The sequence shown here is derived from an EMBL/GenBank/DDBJ whole genome shotgun (WGS) entry which is preliminary data.</text>
</comment>
<dbReference type="Gene3D" id="3.20.20.190">
    <property type="entry name" value="Phosphatidylinositol (PI) phosphodiesterase"/>
    <property type="match status" value="2"/>
</dbReference>
<dbReference type="InterPro" id="IPR030395">
    <property type="entry name" value="GP_PDE_dom"/>
</dbReference>
<dbReference type="AlphaFoldDB" id="A0A412ZGN7"/>
<dbReference type="SUPFAM" id="SSF51695">
    <property type="entry name" value="PLC-like phosphodiesterases"/>
    <property type="match status" value="2"/>
</dbReference>
<sequence length="294" mass="32141">MKLWAHRGCSQRYPENTLLAFEKAAQLHGLAGIELDIQLTKDGHIVVIHDEKVDRTTDGSGWVRDYTLAELKRLKIDAGCYPHQVIPTMEEVFELLEERLKAGAESGTGAGTAAGTEAGAESGTAAGAESGTAAGTAAGTDTGSKTGLKPGKMAGLRLNIELKNSILPYDGMEEKIIDMVHDRGLEGAVVYSTFWARSLEKIHYLDPEAELGILDTRISDCMYKLKGGCGATALHPFWRAMDLPAEQLRGYTVRAWMSGHLYPEKSTGTRLKMEWLEEMGITDLILNEPEVYLE</sequence>
<dbReference type="PANTHER" id="PTHR46211:SF1">
    <property type="entry name" value="GLYCEROPHOSPHODIESTER PHOSPHODIESTERASE, CYTOPLASMIC"/>
    <property type="match status" value="1"/>
</dbReference>
<dbReference type="GO" id="GO:0006629">
    <property type="term" value="P:lipid metabolic process"/>
    <property type="evidence" value="ECO:0007669"/>
    <property type="project" value="InterPro"/>
</dbReference>